<dbReference type="InterPro" id="IPR006311">
    <property type="entry name" value="TAT_signal"/>
</dbReference>
<gene>
    <name evidence="1" type="ORF">E0F26_06955</name>
</gene>
<sequence length="452" mass="47870">MMINRRSLLRRGAQSAVSLGMSSVVPFSLLGSAGARASDDYRAVVCVLLAGGADSYNILVPRSEQAYAQYQTRRSDLALSRNDLLPLEGALDGVSFGLHPAMSSLQQRFNAGQATLVTNIGPLVEPTTRAALETGNVRLPLGLFSHSDQILSWQTATPANRAGTGVGGRMLDAMPAANAGLALAGNISLSGNNSFQAGAATGSYAVSAADGVRRIAGYENDVFRRYFDRFLEDPNTSTLRRVYGNKVQSAIDAGDVFNSALEGATALSTPFSEHYFSAAMKRIAELMSVRESLGVTRQTFFVTYGGWDHHEDTLGQQADMLPALDAGLGQFQVALEELGLSQSVTTFTISDFGRTLTSNGKGSDHGWGGNAMIMGGAVQGGQLYGHFPEQVEDNPLDVGRGRFLPSTPTDAMYAEISRWMGVAPESLGSVLPNWANFEGSTQGAGLMGMLTG</sequence>
<dbReference type="EMBL" id="CP036501">
    <property type="protein sequence ID" value="UZP74495.1"/>
    <property type="molecule type" value="Genomic_DNA"/>
</dbReference>
<dbReference type="RefSeq" id="WP_279240942.1">
    <property type="nucleotide sequence ID" value="NZ_CP036501.1"/>
</dbReference>
<organism evidence="1 2">
    <name type="scientific">Candidatus Paraluminiphilus aquimaris</name>
    <dbReference type="NCBI Taxonomy" id="2518994"/>
    <lineage>
        <taxon>Bacteria</taxon>
        <taxon>Pseudomonadati</taxon>
        <taxon>Pseudomonadota</taxon>
        <taxon>Gammaproteobacteria</taxon>
        <taxon>Cellvibrionales</taxon>
        <taxon>Halieaceae</taxon>
        <taxon>Candidatus Paraluminiphilus</taxon>
    </lineage>
</organism>
<dbReference type="SUPFAM" id="SSF53649">
    <property type="entry name" value="Alkaline phosphatase-like"/>
    <property type="match status" value="1"/>
</dbReference>
<evidence type="ECO:0000313" key="2">
    <source>
        <dbReference type="Proteomes" id="UP001317963"/>
    </source>
</evidence>
<proteinExistence type="predicted"/>
<dbReference type="Proteomes" id="UP001317963">
    <property type="component" value="Chromosome"/>
</dbReference>
<dbReference type="PANTHER" id="PTHR43737:SF1">
    <property type="entry name" value="DUF1501 DOMAIN-CONTAINING PROTEIN"/>
    <property type="match status" value="1"/>
</dbReference>
<dbReference type="InterPro" id="IPR017850">
    <property type="entry name" value="Alkaline_phosphatase_core_sf"/>
</dbReference>
<dbReference type="PANTHER" id="PTHR43737">
    <property type="entry name" value="BLL7424 PROTEIN"/>
    <property type="match status" value="1"/>
</dbReference>
<dbReference type="PROSITE" id="PS51318">
    <property type="entry name" value="TAT"/>
    <property type="match status" value="1"/>
</dbReference>
<keyword evidence="2" id="KW-1185">Reference proteome</keyword>
<dbReference type="InterPro" id="IPR010869">
    <property type="entry name" value="DUF1501"/>
</dbReference>
<name>A0ABY6Q7I9_9GAMM</name>
<protein>
    <submittedName>
        <fullName evidence="1">DUF1501 domain-containing protein</fullName>
    </submittedName>
</protein>
<accession>A0ABY6Q7I9</accession>
<evidence type="ECO:0000313" key="1">
    <source>
        <dbReference type="EMBL" id="UZP74495.1"/>
    </source>
</evidence>
<reference evidence="1 2" key="1">
    <citation type="submission" date="2019-02" db="EMBL/GenBank/DDBJ databases">
        <title>Halieaceae_genomes.</title>
        <authorList>
            <person name="Li S.-H."/>
        </authorList>
    </citation>
    <scope>NUCLEOTIDE SEQUENCE [LARGE SCALE GENOMIC DNA]</scope>
    <source>
        <strain evidence="1 2">JH123</strain>
    </source>
</reference>
<dbReference type="Pfam" id="PF07394">
    <property type="entry name" value="DUF1501"/>
    <property type="match status" value="1"/>
</dbReference>